<dbReference type="SUPFAM" id="SSF53335">
    <property type="entry name" value="S-adenosyl-L-methionine-dependent methyltransferases"/>
    <property type="match status" value="1"/>
</dbReference>
<reference evidence="5" key="1">
    <citation type="journal article" date="2018" name="DNA Res.">
        <title>Multiple hybrid de novo genome assembly of finger millet, an orphan allotetraploid crop.</title>
        <authorList>
            <person name="Hatakeyama M."/>
            <person name="Aluri S."/>
            <person name="Balachadran M.T."/>
            <person name="Sivarajan S.R."/>
            <person name="Patrignani A."/>
            <person name="Gruter S."/>
            <person name="Poveda L."/>
            <person name="Shimizu-Inatsugi R."/>
            <person name="Baeten J."/>
            <person name="Francoijs K.J."/>
            <person name="Nataraja K.N."/>
            <person name="Reddy Y.A.N."/>
            <person name="Phadnis S."/>
            <person name="Ravikumar R.L."/>
            <person name="Schlapbach R."/>
            <person name="Sreeman S.M."/>
            <person name="Shimizu K.K."/>
        </authorList>
    </citation>
    <scope>NUCLEOTIDE SEQUENCE</scope>
</reference>
<accession>A0AAV5DH63</accession>
<dbReference type="InterPro" id="IPR001077">
    <property type="entry name" value="COMT_C"/>
</dbReference>
<sequence length="173" mass="19185">MHTWLKDEEQASTKSFFEITHGCGRFEMTKKDANDNAMVAGSQITMEIILREAGRDIFEGLSSLVDVGGGHGAASAAIAAAFPHIKCRDLDLPHVVDKAPADGTVQFIAGDMFKFMPKADAVLLKALWDLYMMHLNGVERDERGWEKIIREAGFRDYKVISVPGIFPVIEIYP</sequence>
<evidence type="ECO:0000313" key="5">
    <source>
        <dbReference type="EMBL" id="GJN10164.1"/>
    </source>
</evidence>
<organism evidence="5 6">
    <name type="scientific">Eleusine coracana subsp. coracana</name>
    <dbReference type="NCBI Taxonomy" id="191504"/>
    <lineage>
        <taxon>Eukaryota</taxon>
        <taxon>Viridiplantae</taxon>
        <taxon>Streptophyta</taxon>
        <taxon>Embryophyta</taxon>
        <taxon>Tracheophyta</taxon>
        <taxon>Spermatophyta</taxon>
        <taxon>Magnoliopsida</taxon>
        <taxon>Liliopsida</taxon>
        <taxon>Poales</taxon>
        <taxon>Poaceae</taxon>
        <taxon>PACMAD clade</taxon>
        <taxon>Chloridoideae</taxon>
        <taxon>Cynodonteae</taxon>
        <taxon>Eleusininae</taxon>
        <taxon>Eleusine</taxon>
    </lineage>
</organism>
<evidence type="ECO:0000256" key="2">
    <source>
        <dbReference type="ARBA" id="ARBA00022679"/>
    </source>
</evidence>
<keyword evidence="1" id="KW-0489">Methyltransferase</keyword>
<gene>
    <name evidence="5" type="primary">ga28233</name>
    <name evidence="5" type="ORF">PR202_ga28233</name>
</gene>
<feature type="domain" description="O-methyltransferase C-terminal" evidence="4">
    <location>
        <begin position="9"/>
        <end position="126"/>
    </location>
</feature>
<dbReference type="InterPro" id="IPR029063">
    <property type="entry name" value="SAM-dependent_MTases_sf"/>
</dbReference>
<dbReference type="GO" id="GO:0008171">
    <property type="term" value="F:O-methyltransferase activity"/>
    <property type="evidence" value="ECO:0007669"/>
    <property type="project" value="InterPro"/>
</dbReference>
<protein>
    <recommendedName>
        <fullName evidence="4">O-methyltransferase C-terminal domain-containing protein</fullName>
    </recommendedName>
</protein>
<dbReference type="InterPro" id="IPR016461">
    <property type="entry name" value="COMT-like"/>
</dbReference>
<proteinExistence type="predicted"/>
<dbReference type="Proteomes" id="UP001054889">
    <property type="component" value="Unassembled WGS sequence"/>
</dbReference>
<dbReference type="EMBL" id="BQKI01000017">
    <property type="protein sequence ID" value="GJN10164.1"/>
    <property type="molecule type" value="Genomic_DNA"/>
</dbReference>
<dbReference type="AlphaFoldDB" id="A0AAV5DH63"/>
<dbReference type="Pfam" id="PF00891">
    <property type="entry name" value="Methyltransf_2"/>
    <property type="match status" value="1"/>
</dbReference>
<keyword evidence="3" id="KW-0949">S-adenosyl-L-methionine</keyword>
<keyword evidence="2" id="KW-0808">Transferase</keyword>
<dbReference type="PANTHER" id="PTHR11746">
    <property type="entry name" value="O-METHYLTRANSFERASE"/>
    <property type="match status" value="1"/>
</dbReference>
<dbReference type="GO" id="GO:0032259">
    <property type="term" value="P:methylation"/>
    <property type="evidence" value="ECO:0007669"/>
    <property type="project" value="UniProtKB-KW"/>
</dbReference>
<dbReference type="PROSITE" id="PS51683">
    <property type="entry name" value="SAM_OMT_II"/>
    <property type="match status" value="1"/>
</dbReference>
<name>A0AAV5DH63_ELECO</name>
<evidence type="ECO:0000313" key="6">
    <source>
        <dbReference type="Proteomes" id="UP001054889"/>
    </source>
</evidence>
<evidence type="ECO:0000256" key="1">
    <source>
        <dbReference type="ARBA" id="ARBA00022603"/>
    </source>
</evidence>
<dbReference type="Gene3D" id="3.40.50.150">
    <property type="entry name" value="Vaccinia Virus protein VP39"/>
    <property type="match status" value="2"/>
</dbReference>
<comment type="caution">
    <text evidence="5">The sequence shown here is derived from an EMBL/GenBank/DDBJ whole genome shotgun (WGS) entry which is preliminary data.</text>
</comment>
<evidence type="ECO:0000256" key="3">
    <source>
        <dbReference type="ARBA" id="ARBA00022691"/>
    </source>
</evidence>
<reference evidence="5" key="2">
    <citation type="submission" date="2021-12" db="EMBL/GenBank/DDBJ databases">
        <title>Resequencing data analysis of finger millet.</title>
        <authorList>
            <person name="Hatakeyama M."/>
            <person name="Aluri S."/>
            <person name="Balachadran M.T."/>
            <person name="Sivarajan S.R."/>
            <person name="Poveda L."/>
            <person name="Shimizu-Inatsugi R."/>
            <person name="Schlapbach R."/>
            <person name="Sreeman S.M."/>
            <person name="Shimizu K.K."/>
        </authorList>
    </citation>
    <scope>NUCLEOTIDE SEQUENCE</scope>
</reference>
<keyword evidence="6" id="KW-1185">Reference proteome</keyword>
<evidence type="ECO:0000259" key="4">
    <source>
        <dbReference type="Pfam" id="PF00891"/>
    </source>
</evidence>